<evidence type="ECO:0000313" key="2">
    <source>
        <dbReference type="EMBL" id="KIW66686.1"/>
    </source>
</evidence>
<feature type="compositionally biased region" description="Polar residues" evidence="1">
    <location>
        <begin position="101"/>
        <end position="129"/>
    </location>
</feature>
<reference evidence="2 3" key="1">
    <citation type="submission" date="2015-01" db="EMBL/GenBank/DDBJ databases">
        <title>The Genome Sequence of Capronia semiimmersa CBS27337.</title>
        <authorList>
            <consortium name="The Broad Institute Genomics Platform"/>
            <person name="Cuomo C."/>
            <person name="de Hoog S."/>
            <person name="Gorbushina A."/>
            <person name="Stielow B."/>
            <person name="Teixiera M."/>
            <person name="Abouelleil A."/>
            <person name="Chapman S.B."/>
            <person name="Priest M."/>
            <person name="Young S.K."/>
            <person name="Wortman J."/>
            <person name="Nusbaum C."/>
            <person name="Birren B."/>
        </authorList>
    </citation>
    <scope>NUCLEOTIDE SEQUENCE [LARGE SCALE GENOMIC DNA]</scope>
    <source>
        <strain evidence="2 3">CBS 27337</strain>
    </source>
</reference>
<keyword evidence="3" id="KW-1185">Reference proteome</keyword>
<evidence type="ECO:0000256" key="1">
    <source>
        <dbReference type="SAM" id="MobiDB-lite"/>
    </source>
</evidence>
<protein>
    <submittedName>
        <fullName evidence="2">Uncharacterized protein</fullName>
    </submittedName>
</protein>
<dbReference type="HOGENOM" id="CLU_821357_0_0_1"/>
<gene>
    <name evidence="2" type="ORF">PV04_05995</name>
</gene>
<organism evidence="2 3">
    <name type="scientific">Phialophora macrospora</name>
    <dbReference type="NCBI Taxonomy" id="1851006"/>
    <lineage>
        <taxon>Eukaryota</taxon>
        <taxon>Fungi</taxon>
        <taxon>Dikarya</taxon>
        <taxon>Ascomycota</taxon>
        <taxon>Pezizomycotina</taxon>
        <taxon>Eurotiomycetes</taxon>
        <taxon>Chaetothyriomycetidae</taxon>
        <taxon>Chaetothyriales</taxon>
        <taxon>Herpotrichiellaceae</taxon>
        <taxon>Phialophora</taxon>
    </lineage>
</organism>
<dbReference type="EMBL" id="KN846959">
    <property type="protein sequence ID" value="KIW66686.1"/>
    <property type="molecule type" value="Genomic_DNA"/>
</dbReference>
<feature type="region of interest" description="Disordered" evidence="1">
    <location>
        <begin position="95"/>
        <end position="130"/>
    </location>
</feature>
<evidence type="ECO:0000313" key="3">
    <source>
        <dbReference type="Proteomes" id="UP000054266"/>
    </source>
</evidence>
<feature type="region of interest" description="Disordered" evidence="1">
    <location>
        <begin position="22"/>
        <end position="41"/>
    </location>
</feature>
<accession>A0A0D2CN91</accession>
<dbReference type="Proteomes" id="UP000054266">
    <property type="component" value="Unassembled WGS sequence"/>
</dbReference>
<dbReference type="AlphaFoldDB" id="A0A0D2CN91"/>
<proteinExistence type="predicted"/>
<sequence length="338" mass="36875">MDDHINELLQTAFEESILSGDNSGGLLASGPLDPQHRHQHQDAFYPGDDLTNYYHHVAAQTVHPANPTCYESYGYSYSYEPHGLGQQFQHSFPPLQYHSCPGSSSTRSQYGPGPLSTQYQPSSSSNHSQGRALRAIALKSPQWPILPDHEPPKPASEHADKAVIFCLNSDPQTPMLGIVDQLENDTWLHLRNVIYCETSRPVPATTFHLDSITVVSPDAVAQQLGQAPASIPAATRTRRQDTTQNLAGMLAPGPRPRPGTGPGPPFMLPRPCIKRASVTLCRGGCGGTLIQRYCNQCDDLTTTPDPMSLYCQTFNCQAVPSSYCSKTCHRTAPPRLGS</sequence>
<name>A0A0D2CN91_9EURO</name>